<dbReference type="Gene3D" id="1.20.1250.20">
    <property type="entry name" value="MFS general substrate transporter like domains"/>
    <property type="match status" value="1"/>
</dbReference>
<reference evidence="8 9" key="1">
    <citation type="submission" date="2017-01" db="EMBL/GenBank/DDBJ databases">
        <title>The cable genome- insights into the physiology and evolution of filamentous bacteria capable of sulfide oxidation via long distance electron transfer.</title>
        <authorList>
            <person name="Schreiber L."/>
            <person name="Bjerg J.T."/>
            <person name="Boggild A."/>
            <person name="Van De Vossenberg J."/>
            <person name="Meysman F."/>
            <person name="Nielsen L.P."/>
            <person name="Schramm A."/>
            <person name="Kjeldsen K.U."/>
        </authorList>
    </citation>
    <scope>NUCLEOTIDE SEQUENCE [LARGE SCALE GENOMIC DNA]</scope>
    <source>
        <strain evidence="8">A5</strain>
    </source>
</reference>
<dbReference type="InterPro" id="IPR022324">
    <property type="entry name" value="Bacilysin_exporter_BacE_put"/>
</dbReference>
<dbReference type="CDD" id="cd06173">
    <property type="entry name" value="MFS_MefA_like"/>
    <property type="match status" value="1"/>
</dbReference>
<evidence type="ECO:0000256" key="2">
    <source>
        <dbReference type="ARBA" id="ARBA00022448"/>
    </source>
</evidence>
<proteinExistence type="predicted"/>
<evidence type="ECO:0000313" key="8">
    <source>
        <dbReference type="EMBL" id="RWX50462.1"/>
    </source>
</evidence>
<feature type="transmembrane region" description="Helical" evidence="7">
    <location>
        <begin position="294"/>
        <end position="314"/>
    </location>
</feature>
<feature type="transmembrane region" description="Helical" evidence="7">
    <location>
        <begin position="228"/>
        <end position="246"/>
    </location>
</feature>
<comment type="subcellular location">
    <subcellularLocation>
        <location evidence="1">Cell membrane</location>
        <topology evidence="1">Multi-pass membrane protein</topology>
    </subcellularLocation>
</comment>
<accession>A0A444JBN1</accession>
<dbReference type="InterPro" id="IPR011701">
    <property type="entry name" value="MFS"/>
</dbReference>
<evidence type="ECO:0000256" key="7">
    <source>
        <dbReference type="SAM" id="Phobius"/>
    </source>
</evidence>
<feature type="transmembrane region" description="Helical" evidence="7">
    <location>
        <begin position="68"/>
        <end position="90"/>
    </location>
</feature>
<feature type="transmembrane region" description="Helical" evidence="7">
    <location>
        <begin position="200"/>
        <end position="221"/>
    </location>
</feature>
<evidence type="ECO:0000256" key="1">
    <source>
        <dbReference type="ARBA" id="ARBA00004651"/>
    </source>
</evidence>
<dbReference type="Pfam" id="PF07690">
    <property type="entry name" value="MFS_1"/>
    <property type="match status" value="1"/>
</dbReference>
<name>A0A444JBN1_9BACT</name>
<feature type="transmembrane region" description="Helical" evidence="7">
    <location>
        <begin position="320"/>
        <end position="340"/>
    </location>
</feature>
<keyword evidence="2" id="KW-0813">Transport</keyword>
<dbReference type="EMBL" id="MTKS01000315">
    <property type="protein sequence ID" value="RWX50462.1"/>
    <property type="molecule type" value="Genomic_DNA"/>
</dbReference>
<sequence>KFSRKKILVTCDLMRAVLVLGYLLIRDSDYVWLVYVLAFIQESIWTFYHPARQAAVPNLCSREELSIVNGLSGASWSVMLAFGAALGGFFTAHFGWQAAIIADCCSFLVSASIMLTVLIPHRAKRPTTDSADFSLARVTGWHDLQEGFSYIRARPKVLALLTVKSGWALSGGILVMLAVFGEQVFAQENGGGGGQGGLSGILFSMRGLGAALGPVIAWRLFGDGISAMRKAIGGAFFLSCVAYLLFSQAPNMWLAAFWVFWGHFGGSVQWVFSTTLLHRRVEDRFRGRLFSTEMTLMTLMLSLSTWCTGAAMDMGIDPRTIVLVLALLFLLPGTGWILYLRSLARTDSTD</sequence>
<feature type="non-terminal residue" evidence="8">
    <location>
        <position position="1"/>
    </location>
</feature>
<dbReference type="PRINTS" id="PR01988">
    <property type="entry name" value="EXPORTERBACE"/>
</dbReference>
<feature type="transmembrane region" description="Helical" evidence="7">
    <location>
        <begin position="96"/>
        <end position="119"/>
    </location>
</feature>
<organism evidence="8 9">
    <name type="scientific">Candidatus Electrothrix marina</name>
    <dbReference type="NCBI Taxonomy" id="1859130"/>
    <lineage>
        <taxon>Bacteria</taxon>
        <taxon>Pseudomonadati</taxon>
        <taxon>Thermodesulfobacteriota</taxon>
        <taxon>Desulfobulbia</taxon>
        <taxon>Desulfobulbales</taxon>
        <taxon>Desulfobulbaceae</taxon>
        <taxon>Candidatus Electrothrix</taxon>
    </lineage>
</organism>
<keyword evidence="6 7" id="KW-0472">Membrane</keyword>
<feature type="transmembrane region" description="Helical" evidence="7">
    <location>
        <begin position="31"/>
        <end position="48"/>
    </location>
</feature>
<evidence type="ECO:0000256" key="4">
    <source>
        <dbReference type="ARBA" id="ARBA00022692"/>
    </source>
</evidence>
<keyword evidence="5 7" id="KW-1133">Transmembrane helix</keyword>
<dbReference type="PANTHER" id="PTHR43266">
    <property type="entry name" value="MACROLIDE-EFFLUX PROTEIN"/>
    <property type="match status" value="1"/>
</dbReference>
<evidence type="ECO:0000313" key="9">
    <source>
        <dbReference type="Proteomes" id="UP000288892"/>
    </source>
</evidence>
<dbReference type="PANTHER" id="PTHR43266:SF2">
    <property type="entry name" value="MAJOR FACILITATOR SUPERFAMILY (MFS) PROFILE DOMAIN-CONTAINING PROTEIN"/>
    <property type="match status" value="1"/>
</dbReference>
<protein>
    <submittedName>
        <fullName evidence="8">Major Facilitator Superfamily protein</fullName>
    </submittedName>
</protein>
<feature type="transmembrane region" description="Helical" evidence="7">
    <location>
        <begin position="157"/>
        <end position="180"/>
    </location>
</feature>
<keyword evidence="4 7" id="KW-0812">Transmembrane</keyword>
<dbReference type="Proteomes" id="UP000288892">
    <property type="component" value="Unassembled WGS sequence"/>
</dbReference>
<dbReference type="InterPro" id="IPR036259">
    <property type="entry name" value="MFS_trans_sf"/>
</dbReference>
<dbReference type="SUPFAM" id="SSF103473">
    <property type="entry name" value="MFS general substrate transporter"/>
    <property type="match status" value="1"/>
</dbReference>
<dbReference type="AlphaFoldDB" id="A0A444JBN1"/>
<keyword evidence="3" id="KW-1003">Cell membrane</keyword>
<keyword evidence="9" id="KW-1185">Reference proteome</keyword>
<dbReference type="GO" id="GO:0022857">
    <property type="term" value="F:transmembrane transporter activity"/>
    <property type="evidence" value="ECO:0007669"/>
    <property type="project" value="InterPro"/>
</dbReference>
<evidence type="ECO:0000256" key="5">
    <source>
        <dbReference type="ARBA" id="ARBA00022989"/>
    </source>
</evidence>
<comment type="caution">
    <text evidence="8">The sequence shown here is derived from an EMBL/GenBank/DDBJ whole genome shotgun (WGS) entry which is preliminary data.</text>
</comment>
<dbReference type="GO" id="GO:0005886">
    <property type="term" value="C:plasma membrane"/>
    <property type="evidence" value="ECO:0007669"/>
    <property type="project" value="UniProtKB-SubCell"/>
</dbReference>
<evidence type="ECO:0000256" key="3">
    <source>
        <dbReference type="ARBA" id="ARBA00022475"/>
    </source>
</evidence>
<evidence type="ECO:0000256" key="6">
    <source>
        <dbReference type="ARBA" id="ARBA00023136"/>
    </source>
</evidence>
<feature type="transmembrane region" description="Helical" evidence="7">
    <location>
        <begin position="252"/>
        <end position="273"/>
    </location>
</feature>
<gene>
    <name evidence="8" type="ORF">VU01_13151</name>
</gene>
<feature type="transmembrane region" description="Helical" evidence="7">
    <location>
        <begin position="7"/>
        <end position="25"/>
    </location>
</feature>